<dbReference type="Proteomes" id="UP001385951">
    <property type="component" value="Unassembled WGS sequence"/>
</dbReference>
<evidence type="ECO:0000313" key="1">
    <source>
        <dbReference type="EMBL" id="KAK7684672.1"/>
    </source>
</evidence>
<dbReference type="EMBL" id="JASBNA010000024">
    <property type="protein sequence ID" value="KAK7684672.1"/>
    <property type="molecule type" value="Genomic_DNA"/>
</dbReference>
<organism evidence="1 2">
    <name type="scientific">Cerrena zonata</name>
    <dbReference type="NCBI Taxonomy" id="2478898"/>
    <lineage>
        <taxon>Eukaryota</taxon>
        <taxon>Fungi</taxon>
        <taxon>Dikarya</taxon>
        <taxon>Basidiomycota</taxon>
        <taxon>Agaricomycotina</taxon>
        <taxon>Agaricomycetes</taxon>
        <taxon>Polyporales</taxon>
        <taxon>Cerrenaceae</taxon>
        <taxon>Cerrena</taxon>
    </lineage>
</organism>
<protein>
    <submittedName>
        <fullName evidence="1">Chitin synthase, class 3</fullName>
    </submittedName>
</protein>
<dbReference type="AlphaFoldDB" id="A0AAW0G521"/>
<evidence type="ECO:0000313" key="2">
    <source>
        <dbReference type="Proteomes" id="UP001385951"/>
    </source>
</evidence>
<keyword evidence="2" id="KW-1185">Reference proteome</keyword>
<gene>
    <name evidence="1" type="primary">CHS3</name>
    <name evidence="1" type="ORF">QCA50_012255</name>
</gene>
<dbReference type="Pfam" id="PF03142">
    <property type="entry name" value="Chitin_synth_2"/>
    <property type="match status" value="1"/>
</dbReference>
<accession>A0AAW0G521</accession>
<sequence>MTDFTIPPDEVKPYSYVAVASGSKRHNMAKVYAGFYKYNDETVPPEKQQRVPVLTVVKSGTPAEATAAKPGNREFPLE</sequence>
<comment type="caution">
    <text evidence="1">The sequence shown here is derived from an EMBL/GenBank/DDBJ whole genome shotgun (WGS) entry which is preliminary data.</text>
</comment>
<proteinExistence type="predicted"/>
<name>A0AAW0G521_9APHY</name>
<reference evidence="1 2" key="1">
    <citation type="submission" date="2022-09" db="EMBL/GenBank/DDBJ databases">
        <authorList>
            <person name="Palmer J.M."/>
        </authorList>
    </citation>
    <scope>NUCLEOTIDE SEQUENCE [LARGE SCALE GENOMIC DNA]</scope>
    <source>
        <strain evidence="1 2">DSM 7382</strain>
    </source>
</reference>